<keyword evidence="2" id="KW-0238">DNA-binding</keyword>
<dbReference type="PRINTS" id="PR00038">
    <property type="entry name" value="HTHLUXR"/>
</dbReference>
<evidence type="ECO:0000313" key="5">
    <source>
        <dbReference type="EMBL" id="MXN44052.1"/>
    </source>
</evidence>
<dbReference type="OrthoDB" id="9807052at2"/>
<gene>
    <name evidence="5" type="ORF">GR138_02555</name>
</gene>
<dbReference type="RefSeq" id="WP_160857034.1">
    <property type="nucleotide sequence ID" value="NZ_JAODWE010000002.1"/>
</dbReference>
<organism evidence="5 6">
    <name type="scientific">Shinella kummerowiae</name>
    <dbReference type="NCBI Taxonomy" id="417745"/>
    <lineage>
        <taxon>Bacteria</taxon>
        <taxon>Pseudomonadati</taxon>
        <taxon>Pseudomonadota</taxon>
        <taxon>Alphaproteobacteria</taxon>
        <taxon>Hyphomicrobiales</taxon>
        <taxon>Rhizobiaceae</taxon>
        <taxon>Shinella</taxon>
    </lineage>
</organism>
<dbReference type="Gene3D" id="1.10.10.10">
    <property type="entry name" value="Winged helix-like DNA-binding domain superfamily/Winged helix DNA-binding domain"/>
    <property type="match status" value="1"/>
</dbReference>
<evidence type="ECO:0000256" key="1">
    <source>
        <dbReference type="ARBA" id="ARBA00023015"/>
    </source>
</evidence>
<protein>
    <recommendedName>
        <fullName evidence="4">HTH luxR-type domain-containing protein</fullName>
    </recommendedName>
</protein>
<evidence type="ECO:0000259" key="4">
    <source>
        <dbReference type="PROSITE" id="PS50043"/>
    </source>
</evidence>
<evidence type="ECO:0000313" key="6">
    <source>
        <dbReference type="Proteomes" id="UP000435802"/>
    </source>
</evidence>
<keyword evidence="3" id="KW-0804">Transcription</keyword>
<dbReference type="SUPFAM" id="SSF46894">
    <property type="entry name" value="C-terminal effector domain of the bipartite response regulators"/>
    <property type="match status" value="1"/>
</dbReference>
<evidence type="ECO:0000256" key="2">
    <source>
        <dbReference type="ARBA" id="ARBA00023125"/>
    </source>
</evidence>
<feature type="domain" description="HTH luxR-type" evidence="4">
    <location>
        <begin position="200"/>
        <end position="265"/>
    </location>
</feature>
<sequence>MTVETRNGDDQVAAIADLAMALLEGIGRLDFQERIMNALKQQVTFDASLILLYRRGLAPKILFNDTRTDRGLSNIQQYLQGYYRLDPFYRLTLEEGIDGVHQLSEIDSSFGDSDYYREYYQYSGLQDEINVLVSLDTDTKFAISLARRHARPGFKSRDLTFLRTATPLLVKAIVRHYRDLRPGGQEGEAQLQSALAQAVRNFGRSVLTNRECQVVQLILRGHSAKEIAAKLGIAPTTVKLHRRNLYAKLDVTSQATLFSLFLDAVCSAENAFDDPLAGYLTRRARLTGDMLHA</sequence>
<dbReference type="GO" id="GO:0003677">
    <property type="term" value="F:DNA binding"/>
    <property type="evidence" value="ECO:0007669"/>
    <property type="project" value="UniProtKB-KW"/>
</dbReference>
<name>A0A6N8SAR0_9HYPH</name>
<reference evidence="5 6" key="1">
    <citation type="submission" date="2019-12" db="EMBL/GenBank/DDBJ databases">
        <title>Shinella kummerowiae sp. nov., a symbiotic bacterium isolated from root nodules of the herbal legume Kummerowia stipulacea.</title>
        <authorList>
            <person name="Gao J."/>
        </authorList>
    </citation>
    <scope>NUCLEOTIDE SEQUENCE [LARGE SCALE GENOMIC DNA]</scope>
    <source>
        <strain evidence="5 6">CCBAU 25048</strain>
    </source>
</reference>
<comment type="caution">
    <text evidence="5">The sequence shown here is derived from an EMBL/GenBank/DDBJ whole genome shotgun (WGS) entry which is preliminary data.</text>
</comment>
<dbReference type="InterPro" id="IPR016032">
    <property type="entry name" value="Sig_transdc_resp-reg_C-effctor"/>
</dbReference>
<evidence type="ECO:0000256" key="3">
    <source>
        <dbReference type="ARBA" id="ARBA00023163"/>
    </source>
</evidence>
<dbReference type="Pfam" id="PF00196">
    <property type="entry name" value="GerE"/>
    <property type="match status" value="1"/>
</dbReference>
<dbReference type="CDD" id="cd06170">
    <property type="entry name" value="LuxR_C_like"/>
    <property type="match status" value="1"/>
</dbReference>
<accession>A0A6N8SAR0</accession>
<dbReference type="PANTHER" id="PTHR44688:SF16">
    <property type="entry name" value="DNA-BINDING TRANSCRIPTIONAL ACTIVATOR DEVR_DOSR"/>
    <property type="match status" value="1"/>
</dbReference>
<dbReference type="GO" id="GO:0006355">
    <property type="term" value="P:regulation of DNA-templated transcription"/>
    <property type="evidence" value="ECO:0007669"/>
    <property type="project" value="InterPro"/>
</dbReference>
<keyword evidence="6" id="KW-1185">Reference proteome</keyword>
<dbReference type="PROSITE" id="PS00622">
    <property type="entry name" value="HTH_LUXR_1"/>
    <property type="match status" value="1"/>
</dbReference>
<dbReference type="PANTHER" id="PTHR44688">
    <property type="entry name" value="DNA-BINDING TRANSCRIPTIONAL ACTIVATOR DEVR_DOSR"/>
    <property type="match status" value="1"/>
</dbReference>
<dbReference type="SMART" id="SM00421">
    <property type="entry name" value="HTH_LUXR"/>
    <property type="match status" value="1"/>
</dbReference>
<dbReference type="AlphaFoldDB" id="A0A6N8SAR0"/>
<dbReference type="Proteomes" id="UP000435802">
    <property type="component" value="Unassembled WGS sequence"/>
</dbReference>
<keyword evidence="1" id="KW-0805">Transcription regulation</keyword>
<dbReference type="InterPro" id="IPR000792">
    <property type="entry name" value="Tscrpt_reg_LuxR_C"/>
</dbReference>
<dbReference type="PROSITE" id="PS50043">
    <property type="entry name" value="HTH_LUXR_2"/>
    <property type="match status" value="1"/>
</dbReference>
<proteinExistence type="predicted"/>
<dbReference type="EMBL" id="WUMK01000001">
    <property type="protein sequence ID" value="MXN44052.1"/>
    <property type="molecule type" value="Genomic_DNA"/>
</dbReference>
<dbReference type="InterPro" id="IPR036388">
    <property type="entry name" value="WH-like_DNA-bd_sf"/>
</dbReference>